<gene>
    <name evidence="3" type="ORF">RF55_12382</name>
</gene>
<dbReference type="Pfam" id="PF02601">
    <property type="entry name" value="Exonuc_VII_L"/>
    <property type="match status" value="1"/>
</dbReference>
<dbReference type="PANTHER" id="PTHR30008:SF0">
    <property type="entry name" value="EXODEOXYRIBONUCLEASE 7 LARGE SUBUNIT"/>
    <property type="match status" value="1"/>
</dbReference>
<dbReference type="InterPro" id="IPR020579">
    <property type="entry name" value="Exonuc_VII_lsu_C"/>
</dbReference>
<dbReference type="GO" id="GO:0009318">
    <property type="term" value="C:exodeoxyribonuclease VII complex"/>
    <property type="evidence" value="ECO:0007669"/>
    <property type="project" value="InterPro"/>
</dbReference>
<dbReference type="EMBL" id="LBMM01009391">
    <property type="protein sequence ID" value="KMQ88173.1"/>
    <property type="molecule type" value="Genomic_DNA"/>
</dbReference>
<dbReference type="GO" id="GO:0006308">
    <property type="term" value="P:DNA catabolic process"/>
    <property type="evidence" value="ECO:0007669"/>
    <property type="project" value="InterPro"/>
</dbReference>
<accession>A0A0J7KCN3</accession>
<keyword evidence="4" id="KW-1185">Reference proteome</keyword>
<dbReference type="AlphaFoldDB" id="A0A0J7KCN3"/>
<evidence type="ECO:0000313" key="4">
    <source>
        <dbReference type="Proteomes" id="UP000036403"/>
    </source>
</evidence>
<comment type="caution">
    <text evidence="3">The sequence shown here is derived from an EMBL/GenBank/DDBJ whole genome shotgun (WGS) entry which is preliminary data.</text>
</comment>
<sequence>MVQGAGAAEQITEAINGMGALSNPPDVLIVGRGGGSLEDLMAFNEESVIRAVFQCPIPIISAVGHETDTTLIDFVSDRRAPTPTAAAEMAVPLRSEILSDIAHRDARLRQGLGRYLQNKHLALEHRAGRLPNLQHLLDGIKMRLEDRSQRLSEALPSYLKHLRQQVEQEGRNLKPMAQNALRMAEGNLKTIPSPIAPTRRLLVSKQKLLESKGLQLEALSPKAILERGFILVEDAQGKIRSRSSEIPKNSKVKLVFFDGKRDALLEDKKTEELPKKKIHKQKGLPLENGNPSLF</sequence>
<evidence type="ECO:0000256" key="1">
    <source>
        <dbReference type="SAM" id="MobiDB-lite"/>
    </source>
</evidence>
<dbReference type="InterPro" id="IPR003753">
    <property type="entry name" value="Exonuc_VII_L"/>
</dbReference>
<dbReference type="STRING" id="67767.A0A0J7KCN3"/>
<feature type="region of interest" description="Disordered" evidence="1">
    <location>
        <begin position="273"/>
        <end position="294"/>
    </location>
</feature>
<dbReference type="NCBIfam" id="TIGR00237">
    <property type="entry name" value="xseA"/>
    <property type="match status" value="1"/>
</dbReference>
<evidence type="ECO:0000259" key="2">
    <source>
        <dbReference type="Pfam" id="PF02601"/>
    </source>
</evidence>
<dbReference type="PaxDb" id="67767-A0A0J7KCN3"/>
<evidence type="ECO:0000313" key="3">
    <source>
        <dbReference type="EMBL" id="KMQ88173.1"/>
    </source>
</evidence>
<name>A0A0J7KCN3_LASNI</name>
<proteinExistence type="predicted"/>
<dbReference type="PANTHER" id="PTHR30008">
    <property type="entry name" value="EXODEOXYRIBONUCLEASE 7 LARGE SUBUNIT"/>
    <property type="match status" value="1"/>
</dbReference>
<reference evidence="3 4" key="1">
    <citation type="submission" date="2015-04" db="EMBL/GenBank/DDBJ databases">
        <title>Lasius niger genome sequencing.</title>
        <authorList>
            <person name="Konorov E.A."/>
            <person name="Nikitin M.A."/>
            <person name="Kirill M.V."/>
            <person name="Chang P."/>
        </authorList>
    </citation>
    <scope>NUCLEOTIDE SEQUENCE [LARGE SCALE GENOMIC DNA]</scope>
    <source>
        <tissue evidence="3">Whole</tissue>
    </source>
</reference>
<dbReference type="OrthoDB" id="10067758at2759"/>
<dbReference type="GO" id="GO:0008855">
    <property type="term" value="F:exodeoxyribonuclease VII activity"/>
    <property type="evidence" value="ECO:0007669"/>
    <property type="project" value="InterPro"/>
</dbReference>
<protein>
    <submittedName>
        <fullName evidence="3">Exodeoxyribonuclease vii large subunit</fullName>
    </submittedName>
</protein>
<dbReference type="Proteomes" id="UP000036403">
    <property type="component" value="Unassembled WGS sequence"/>
</dbReference>
<feature type="domain" description="Exonuclease VII large subunit C-terminal" evidence="2">
    <location>
        <begin position="1"/>
        <end position="262"/>
    </location>
</feature>
<organism evidence="3 4">
    <name type="scientific">Lasius niger</name>
    <name type="common">Black garden ant</name>
    <dbReference type="NCBI Taxonomy" id="67767"/>
    <lineage>
        <taxon>Eukaryota</taxon>
        <taxon>Metazoa</taxon>
        <taxon>Ecdysozoa</taxon>
        <taxon>Arthropoda</taxon>
        <taxon>Hexapoda</taxon>
        <taxon>Insecta</taxon>
        <taxon>Pterygota</taxon>
        <taxon>Neoptera</taxon>
        <taxon>Endopterygota</taxon>
        <taxon>Hymenoptera</taxon>
        <taxon>Apocrita</taxon>
        <taxon>Aculeata</taxon>
        <taxon>Formicoidea</taxon>
        <taxon>Formicidae</taxon>
        <taxon>Formicinae</taxon>
        <taxon>Lasius</taxon>
        <taxon>Lasius</taxon>
    </lineage>
</organism>